<dbReference type="InterPro" id="IPR000515">
    <property type="entry name" value="MetI-like"/>
</dbReference>
<feature type="domain" description="ABC transmembrane type-1" evidence="8">
    <location>
        <begin position="61"/>
        <end position="241"/>
    </location>
</feature>
<feature type="transmembrane region" description="Helical" evidence="7">
    <location>
        <begin position="69"/>
        <end position="89"/>
    </location>
</feature>
<feature type="transmembrane region" description="Helical" evidence="7">
    <location>
        <begin position="190"/>
        <end position="212"/>
    </location>
</feature>
<evidence type="ECO:0000256" key="6">
    <source>
        <dbReference type="ARBA" id="ARBA00023136"/>
    </source>
</evidence>
<dbReference type="EMBL" id="PFTV01000074">
    <property type="protein sequence ID" value="PJB57244.1"/>
    <property type="molecule type" value="Genomic_DNA"/>
</dbReference>
<evidence type="ECO:0000256" key="3">
    <source>
        <dbReference type="ARBA" id="ARBA00022475"/>
    </source>
</evidence>
<dbReference type="GO" id="GO:0055085">
    <property type="term" value="P:transmembrane transport"/>
    <property type="evidence" value="ECO:0007669"/>
    <property type="project" value="InterPro"/>
</dbReference>
<evidence type="ECO:0000256" key="2">
    <source>
        <dbReference type="ARBA" id="ARBA00022448"/>
    </source>
</evidence>
<dbReference type="Proteomes" id="UP000182763">
    <property type="component" value="Unassembled WGS sequence"/>
</dbReference>
<evidence type="ECO:0000313" key="11">
    <source>
        <dbReference type="Proteomes" id="UP000182763"/>
    </source>
</evidence>
<dbReference type="AlphaFoldDB" id="A0A1J5GW32"/>
<evidence type="ECO:0000256" key="5">
    <source>
        <dbReference type="ARBA" id="ARBA00022989"/>
    </source>
</evidence>
<evidence type="ECO:0000313" key="12">
    <source>
        <dbReference type="Proteomes" id="UP000228560"/>
    </source>
</evidence>
<feature type="transmembrane region" description="Helical" evidence="7">
    <location>
        <begin position="12"/>
        <end position="31"/>
    </location>
</feature>
<accession>A0A1J5GW32</accession>
<evidence type="ECO:0000313" key="9">
    <source>
        <dbReference type="EMBL" id="OIP72839.1"/>
    </source>
</evidence>
<evidence type="ECO:0000256" key="4">
    <source>
        <dbReference type="ARBA" id="ARBA00022692"/>
    </source>
</evidence>
<evidence type="ECO:0000256" key="7">
    <source>
        <dbReference type="RuleBase" id="RU363032"/>
    </source>
</evidence>
<keyword evidence="4 7" id="KW-0812">Transmembrane</keyword>
<dbReference type="PANTHER" id="PTHR30151">
    <property type="entry name" value="ALKANE SULFONATE ABC TRANSPORTER-RELATED, MEMBRANE SUBUNIT"/>
    <property type="match status" value="1"/>
</dbReference>
<dbReference type="SUPFAM" id="SSF161098">
    <property type="entry name" value="MetI-like"/>
    <property type="match status" value="1"/>
</dbReference>
<feature type="transmembrane region" description="Helical" evidence="7">
    <location>
        <begin position="95"/>
        <end position="117"/>
    </location>
</feature>
<gene>
    <name evidence="9" type="ORF">AUK42_01820</name>
    <name evidence="10" type="ORF">CO097_02980</name>
</gene>
<feature type="transmembrane region" description="Helical" evidence="7">
    <location>
        <begin position="155"/>
        <end position="178"/>
    </location>
</feature>
<reference evidence="10 12" key="2">
    <citation type="submission" date="2017-09" db="EMBL/GenBank/DDBJ databases">
        <title>Depth-based differentiation of microbial function through sediment-hosted aquifers and enrichment of novel symbionts in the deep terrestrial subsurface.</title>
        <authorList>
            <person name="Probst A.J."/>
            <person name="Ladd B."/>
            <person name="Jarett J.K."/>
            <person name="Geller-Mcgrath D.E."/>
            <person name="Sieber C.M."/>
            <person name="Emerson J.B."/>
            <person name="Anantharaman K."/>
            <person name="Thomas B.C."/>
            <person name="Malmstrom R."/>
            <person name="Stieglmeier M."/>
            <person name="Klingl A."/>
            <person name="Woyke T."/>
            <person name="Ryan C.M."/>
            <person name="Banfield J.F."/>
        </authorList>
    </citation>
    <scope>NUCLEOTIDE SEQUENCE [LARGE SCALE GENOMIC DNA]</scope>
    <source>
        <strain evidence="10">CG_4_9_14_3_um_filter_33_16</strain>
    </source>
</reference>
<comment type="subcellular location">
    <subcellularLocation>
        <location evidence="1 7">Cell membrane</location>
        <topology evidence="1 7">Multi-pass membrane protein</topology>
    </subcellularLocation>
</comment>
<dbReference type="InterPro" id="IPR035906">
    <property type="entry name" value="MetI-like_sf"/>
</dbReference>
<dbReference type="EMBL" id="MNYY01000040">
    <property type="protein sequence ID" value="OIP72839.1"/>
    <property type="molecule type" value="Genomic_DNA"/>
</dbReference>
<proteinExistence type="inferred from homology"/>
<feature type="transmembrane region" description="Helical" evidence="7">
    <location>
        <begin position="37"/>
        <end position="57"/>
    </location>
</feature>
<evidence type="ECO:0000256" key="1">
    <source>
        <dbReference type="ARBA" id="ARBA00004651"/>
    </source>
</evidence>
<keyword evidence="5 7" id="KW-1133">Transmembrane helix</keyword>
<dbReference type="Gene3D" id="1.10.3720.10">
    <property type="entry name" value="MetI-like"/>
    <property type="match status" value="1"/>
</dbReference>
<evidence type="ECO:0000313" key="10">
    <source>
        <dbReference type="EMBL" id="PJB57244.1"/>
    </source>
</evidence>
<comment type="similarity">
    <text evidence="7">Belongs to the binding-protein-dependent transport system permease family.</text>
</comment>
<dbReference type="PANTHER" id="PTHR30151:SF0">
    <property type="entry name" value="ABC TRANSPORTER PERMEASE PROTEIN MJ0413-RELATED"/>
    <property type="match status" value="1"/>
</dbReference>
<reference evidence="9 11" key="1">
    <citation type="journal article" date="2016" name="Environ. Microbiol.">
        <title>Genomic resolution of a cold subsurface aquifer community provides metabolic insights for novel microbes adapted to high CO concentrations.</title>
        <authorList>
            <person name="Probst A.J."/>
            <person name="Castelle C.J."/>
            <person name="Singh A."/>
            <person name="Brown C.T."/>
            <person name="Anantharaman K."/>
            <person name="Sharon I."/>
            <person name="Hug L.A."/>
            <person name="Burstein D."/>
            <person name="Emerson J.B."/>
            <person name="Thomas B.C."/>
            <person name="Banfield J.F."/>
        </authorList>
    </citation>
    <scope>NUCLEOTIDE SEQUENCE [LARGE SCALE GENOMIC DNA]</scope>
    <source>
        <strain evidence="9">CG2_30_33_13</strain>
    </source>
</reference>
<evidence type="ECO:0000259" key="8">
    <source>
        <dbReference type="PROSITE" id="PS50928"/>
    </source>
</evidence>
<dbReference type="Pfam" id="PF00528">
    <property type="entry name" value="BPD_transp_1"/>
    <property type="match status" value="1"/>
</dbReference>
<dbReference type="CDD" id="cd06261">
    <property type="entry name" value="TM_PBP2"/>
    <property type="match status" value="1"/>
</dbReference>
<dbReference type="Proteomes" id="UP000228560">
    <property type="component" value="Unassembled WGS sequence"/>
</dbReference>
<comment type="caution">
    <text evidence="9">The sequence shown here is derived from an EMBL/GenBank/DDBJ whole genome shotgun (WGS) entry which is preliminary data.</text>
</comment>
<accession>A0A2M8CDV2</accession>
<name>A0A1J5GW32_9BACT</name>
<organism evidence="9 11">
    <name type="scientific">Candidatus Infernicultor aquiphilus</name>
    <dbReference type="NCBI Taxonomy" id="1805029"/>
    <lineage>
        <taxon>Bacteria</taxon>
        <taxon>Pseudomonadati</taxon>
        <taxon>Atribacterota</taxon>
        <taxon>Candidatus Phoenicimicrobiia</taxon>
        <taxon>Candidatus Pheonicimicrobiales</taxon>
        <taxon>Candidatus Phoenicimicrobiaceae</taxon>
        <taxon>Candidatus Infernicultor</taxon>
    </lineage>
</organism>
<keyword evidence="2 7" id="KW-0813">Transport</keyword>
<dbReference type="GO" id="GO:0005886">
    <property type="term" value="C:plasma membrane"/>
    <property type="evidence" value="ECO:0007669"/>
    <property type="project" value="UniProtKB-SubCell"/>
</dbReference>
<protein>
    <submittedName>
        <fullName evidence="9">ABC transporter permease</fullName>
    </submittedName>
</protein>
<keyword evidence="6 7" id="KW-0472">Membrane</keyword>
<sequence>MKRYKILKLKWEIIPIIIFLGIWEIIARLNLISGHFFFPPFSTIVTEFWYLTVNGVLGPNFLSSLIRVLVGFSTGSIAGLLMGIIMGWSEVTNKALSPIISLIYPIPALGWLPLLMLWFGIGEILPITIIFICSFFPILYNTVTGINNVNKNYIFAARILGASDLKILVTIVVPLALPNIFTGLRLESGMAWRVIIAAEMVAIPTGIGALLMKAESLIRIDIIIVCLIILGVMCLSFEIFFTFLEKKLTNRWR</sequence>
<dbReference type="PROSITE" id="PS50928">
    <property type="entry name" value="ABC_TM1"/>
    <property type="match status" value="1"/>
</dbReference>
<dbReference type="STRING" id="1805029.AUK42_01820"/>
<feature type="transmembrane region" description="Helical" evidence="7">
    <location>
        <begin position="218"/>
        <end position="244"/>
    </location>
</feature>
<feature type="transmembrane region" description="Helical" evidence="7">
    <location>
        <begin position="124"/>
        <end position="143"/>
    </location>
</feature>
<keyword evidence="3" id="KW-1003">Cell membrane</keyword>